<dbReference type="PATRIC" id="fig|1123269.5.peg.2121"/>
<gene>
    <name evidence="2" type="ORF">NX02_10915</name>
</gene>
<sequence length="409" mass="44173">MSGRDTIQPFSRRALAALLGAGIIGFLAYLLLTAYGPDMRTGRDGGMHAMSVAATGFRGLFRLNEEAGGSSYLIRDKEEVEDLDLLVLTPQGPQDASKIAELVKERSTGDYGPTLIILPKWLTQPDPQNRAWVQAVGVGSPDLVAATLKEVAKDVKITQPVRTRRPVARWADQGIGFVLPRRGQAISGGGLETIVADPAGGAVLARLPSDIASVYVLADPDLADNLALKERRVARAALAMLWALNPDDPGTISFDVTVPGYGRSPNLLKLAFEPPFLAVTLCLFAAALLAGLHALVRFGPALAEARAIAFGKKALLDNSADLLRRAGHEHRGGERYVALTRDAVAHAVGVPADLSIERIDHYLDRLGPLQGERWSDLARRAIEARTRNELVRAARALHDWRKEVTRGHR</sequence>
<dbReference type="KEGG" id="ssan:NX02_10915"/>
<protein>
    <recommendedName>
        <fullName evidence="4">DUF4350 domain-containing protein</fullName>
    </recommendedName>
</protein>
<reference evidence="2 3" key="1">
    <citation type="submission" date="2013-07" db="EMBL/GenBank/DDBJ databases">
        <title>Completed genome of Sphingomonas sanxanigenens NX02.</title>
        <authorList>
            <person name="Ma T."/>
            <person name="Huang H."/>
            <person name="Wu M."/>
            <person name="Li X."/>
            <person name="Li G."/>
        </authorList>
    </citation>
    <scope>NUCLEOTIDE SEQUENCE [LARGE SCALE GENOMIC DNA]</scope>
    <source>
        <strain evidence="2 3">NX02</strain>
    </source>
</reference>
<dbReference type="STRING" id="1123269.NX02_10915"/>
<evidence type="ECO:0000313" key="2">
    <source>
        <dbReference type="EMBL" id="AHE53896.1"/>
    </source>
</evidence>
<organism evidence="2 3">
    <name type="scientific">Sphingomonas sanxanigenens DSM 19645 = NX02</name>
    <dbReference type="NCBI Taxonomy" id="1123269"/>
    <lineage>
        <taxon>Bacteria</taxon>
        <taxon>Pseudomonadati</taxon>
        <taxon>Pseudomonadota</taxon>
        <taxon>Alphaproteobacteria</taxon>
        <taxon>Sphingomonadales</taxon>
        <taxon>Sphingomonadaceae</taxon>
        <taxon>Sphingomonas</taxon>
    </lineage>
</organism>
<dbReference type="HOGENOM" id="CLU_047546_0_0_5"/>
<keyword evidence="1" id="KW-0812">Transmembrane</keyword>
<dbReference type="EMBL" id="CP006644">
    <property type="protein sequence ID" value="AHE53896.1"/>
    <property type="molecule type" value="Genomic_DNA"/>
</dbReference>
<keyword evidence="3" id="KW-1185">Reference proteome</keyword>
<keyword evidence="1" id="KW-1133">Transmembrane helix</keyword>
<accession>W0A9X5</accession>
<dbReference type="eggNOG" id="ENOG502ZSFJ">
    <property type="taxonomic scope" value="Bacteria"/>
</dbReference>
<proteinExistence type="predicted"/>
<evidence type="ECO:0000256" key="1">
    <source>
        <dbReference type="SAM" id="Phobius"/>
    </source>
</evidence>
<feature type="transmembrane region" description="Helical" evidence="1">
    <location>
        <begin position="276"/>
        <end position="296"/>
    </location>
</feature>
<dbReference type="Proteomes" id="UP000018851">
    <property type="component" value="Chromosome"/>
</dbReference>
<dbReference type="AlphaFoldDB" id="W0A9X5"/>
<dbReference type="RefSeq" id="WP_025292125.1">
    <property type="nucleotide sequence ID" value="NZ_CP006644.1"/>
</dbReference>
<keyword evidence="1" id="KW-0472">Membrane</keyword>
<dbReference type="OrthoDB" id="7198805at2"/>
<feature type="transmembrane region" description="Helical" evidence="1">
    <location>
        <begin position="12"/>
        <end position="32"/>
    </location>
</feature>
<evidence type="ECO:0000313" key="3">
    <source>
        <dbReference type="Proteomes" id="UP000018851"/>
    </source>
</evidence>
<name>W0A9X5_9SPHN</name>
<evidence type="ECO:0008006" key="4">
    <source>
        <dbReference type="Google" id="ProtNLM"/>
    </source>
</evidence>